<feature type="binding site" evidence="5">
    <location>
        <position position="98"/>
    </location>
    <ligand>
        <name>spermidine</name>
        <dbReference type="ChEBI" id="CHEBI:57834"/>
    </ligand>
</feature>
<proteinExistence type="predicted"/>
<dbReference type="GO" id="GO:0015846">
    <property type="term" value="P:polyamine transport"/>
    <property type="evidence" value="ECO:0007669"/>
    <property type="project" value="InterPro"/>
</dbReference>
<gene>
    <name evidence="7" type="ORF">RsTaC01_0581</name>
</gene>
<dbReference type="GO" id="GO:0019808">
    <property type="term" value="F:polyamine binding"/>
    <property type="evidence" value="ECO:0007669"/>
    <property type="project" value="InterPro"/>
</dbReference>
<dbReference type="EMBL" id="AP027925">
    <property type="protein sequence ID" value="BED92730.1"/>
    <property type="molecule type" value="Genomic_DNA"/>
</dbReference>
<evidence type="ECO:0000256" key="1">
    <source>
        <dbReference type="ARBA" id="ARBA00004418"/>
    </source>
</evidence>
<evidence type="ECO:0000256" key="3">
    <source>
        <dbReference type="ARBA" id="ARBA00022729"/>
    </source>
</evidence>
<accession>A0AA48L1G1</accession>
<protein>
    <submittedName>
        <fullName evidence="7">Spermidine/putrescine ABC transporter substrate-binding protein</fullName>
    </submittedName>
</protein>
<dbReference type="Pfam" id="PF13343">
    <property type="entry name" value="SBP_bac_6"/>
    <property type="match status" value="1"/>
</dbReference>
<dbReference type="PANTHER" id="PTHR30222:SF17">
    <property type="entry name" value="SPERMIDINE_PUTRESCINE-BINDING PERIPLASMIC PROTEIN"/>
    <property type="match status" value="1"/>
</dbReference>
<keyword evidence="2" id="KW-0813">Transport</keyword>
<dbReference type="AlphaFoldDB" id="A0AA48L1G1"/>
<keyword evidence="3" id="KW-0732">Signal</keyword>
<dbReference type="Gene3D" id="3.40.190.10">
    <property type="entry name" value="Periplasmic binding protein-like II"/>
    <property type="match status" value="2"/>
</dbReference>
<name>A0AA48L1G1_9FIRM</name>
<evidence type="ECO:0000256" key="6">
    <source>
        <dbReference type="SAM" id="Phobius"/>
    </source>
</evidence>
<evidence type="ECO:0000256" key="2">
    <source>
        <dbReference type="ARBA" id="ARBA00022448"/>
    </source>
</evidence>
<keyword evidence="6" id="KW-0812">Transmembrane</keyword>
<dbReference type="GO" id="GO:0042597">
    <property type="term" value="C:periplasmic space"/>
    <property type="evidence" value="ECO:0007669"/>
    <property type="project" value="UniProtKB-SubCell"/>
</dbReference>
<dbReference type="InterPro" id="IPR001188">
    <property type="entry name" value="Sperm_putr-bd"/>
</dbReference>
<dbReference type="PRINTS" id="PR00909">
    <property type="entry name" value="SPERMDNBNDNG"/>
</dbReference>
<dbReference type="Proteomes" id="UP001335720">
    <property type="component" value="Chromosome"/>
</dbReference>
<keyword evidence="6" id="KW-1133">Transmembrane helix</keyword>
<dbReference type="PANTHER" id="PTHR30222">
    <property type="entry name" value="SPERMIDINE/PUTRESCINE-BINDING PERIPLASMIC PROTEIN"/>
    <property type="match status" value="1"/>
</dbReference>
<reference evidence="7" key="1">
    <citation type="journal article" date="2023" name="ISME J.">
        <title>Emergence of putative energy parasites within Clostridia revealed by genome analysis of a novel endosymbiotic clade.</title>
        <authorList>
            <person name="Takahashi K."/>
            <person name="Kuwahara H."/>
            <person name="Horikawa Y."/>
            <person name="Izawa K."/>
            <person name="Kato D."/>
            <person name="Inagaki T."/>
            <person name="Yuki M."/>
            <person name="Ohkuma M."/>
            <person name="Hongoh Y."/>
        </authorList>
    </citation>
    <scope>NUCLEOTIDE SEQUENCE</scope>
    <source>
        <strain evidence="7">RsTa-C01</strain>
    </source>
</reference>
<comment type="subcellular location">
    <subcellularLocation>
        <location evidence="1">Periplasm</location>
    </subcellularLocation>
</comment>
<dbReference type="SUPFAM" id="SSF53850">
    <property type="entry name" value="Periplasmic binding protein-like II"/>
    <property type="match status" value="1"/>
</dbReference>
<organism evidence="7">
    <name type="scientific">Candidatus Paraimprobicoccus trichonymphae</name>
    <dbReference type="NCBI Taxonomy" id="3033793"/>
    <lineage>
        <taxon>Bacteria</taxon>
        <taxon>Bacillati</taxon>
        <taxon>Bacillota</taxon>
        <taxon>Clostridia</taxon>
        <taxon>Candidatus Paraimprobicoccus</taxon>
    </lineage>
</organism>
<feature type="transmembrane region" description="Helical" evidence="6">
    <location>
        <begin position="12"/>
        <end position="28"/>
    </location>
</feature>
<evidence type="ECO:0000256" key="5">
    <source>
        <dbReference type="PIRSR" id="PIRSR019574-1"/>
    </source>
</evidence>
<dbReference type="CDD" id="cd13663">
    <property type="entry name" value="PBP2_PotD_PotF_like_2"/>
    <property type="match status" value="1"/>
</dbReference>
<dbReference type="PIRSF" id="PIRSF019574">
    <property type="entry name" value="Periplasmic_polyamine_BP"/>
    <property type="match status" value="1"/>
</dbReference>
<keyword evidence="4" id="KW-0574">Periplasm</keyword>
<dbReference type="KEGG" id="ptrh:RsTaC01_0581"/>
<keyword evidence="6" id="KW-0472">Membrane</keyword>
<evidence type="ECO:0000256" key="4">
    <source>
        <dbReference type="ARBA" id="ARBA00022764"/>
    </source>
</evidence>
<sequence>MNICLKNLKKLMIIFFFMLILVFLVIIFNKDGGKNELSVCNWGNFISDGSNENPDVNNLFKMETGISVDYQTFQTNEELFAKMISGSANYDVITCSDYMISKLIENNMLNELNFDNISNINLIRKDFLNLGFDPESKYSVPYIWGLIGIFYNKKAVLEKEINWNILWNEKYEKQILMFDNPRDAFGISLLRSGSSINSSEEKDWTNAAKELSNQNKLVQTYGMDQILDKLINEEALIAPYYSGDASYLLSMNPNLGFKIPESGTIMFIDSLCIPKNSKHKLEAEKYINFLCRTDIALMNAKYIEYCSPQIEVYKKLYNPISYLNENERKKSQIFLNLNSKISEIIDNSWIEIKVGIK</sequence>
<evidence type="ECO:0000313" key="7">
    <source>
        <dbReference type="EMBL" id="BED92730.1"/>
    </source>
</evidence>